<evidence type="ECO:0000313" key="4">
    <source>
        <dbReference type="EMBL" id="MBA2897794.1"/>
    </source>
</evidence>
<feature type="region of interest" description="Disordered" evidence="2">
    <location>
        <begin position="1901"/>
        <end position="1992"/>
    </location>
</feature>
<dbReference type="EMBL" id="JACDUR010000013">
    <property type="protein sequence ID" value="MBA2897794.1"/>
    <property type="molecule type" value="Genomic_DNA"/>
</dbReference>
<dbReference type="RefSeq" id="WP_181616466.1">
    <property type="nucleotide sequence ID" value="NZ_BAABAM010000015.1"/>
</dbReference>
<dbReference type="InterPro" id="IPR022385">
    <property type="entry name" value="Rhs_assc_core"/>
</dbReference>
<reference evidence="4 5" key="1">
    <citation type="submission" date="2020-07" db="EMBL/GenBank/DDBJ databases">
        <title>Genomic Encyclopedia of Type Strains, Phase IV (KMG-IV): sequencing the most valuable type-strain genomes for metagenomic binning, comparative biology and taxonomic classification.</title>
        <authorList>
            <person name="Goeker M."/>
        </authorList>
    </citation>
    <scope>NUCLEOTIDE SEQUENCE [LARGE SCALE GENOMIC DNA]</scope>
    <source>
        <strain evidence="4 5">DSM 45533</strain>
    </source>
</reference>
<feature type="compositionally biased region" description="Basic and acidic residues" evidence="2">
    <location>
        <begin position="1964"/>
        <end position="1974"/>
    </location>
</feature>
<keyword evidence="5" id="KW-1185">Reference proteome</keyword>
<evidence type="ECO:0000313" key="5">
    <source>
        <dbReference type="Proteomes" id="UP000530928"/>
    </source>
</evidence>
<feature type="region of interest" description="Disordered" evidence="2">
    <location>
        <begin position="1"/>
        <end position="70"/>
    </location>
</feature>
<proteinExistence type="predicted"/>
<sequence length="2167" mass="231848">MTTAMTLMMQPALEAAAATRPSPSKQAEQRRPKLAKEKPLPAGAFRGVRQLPSGNKGTPADAARPQVSWPKGGEATVDLIAADVDAADPADAAARPASRAAVQPAGLTRAGDLPIWIGPAEASAARSATQRLTAATRVKVQLKDRQQALAAGVDGLLVTLEDAAAVTEPVAGAASVAFHLDYSAIADAHGGDWASRLHLRLLPSCALITPDKPECQQSTPLATRNDAANQRLVAQLTLPANQADQTGREGATPTGTAAPSATMVLAAEASASGPGGDWTASSLSPSAAWAAGGNTGGFTWSYPMQVPPVPGGLVPALGLSYASASTDGKTAADNAQASWVGEGFDLSTGYIERRYTSCADDQIGDADLKANQCWGTDNATMLLNGQATQLVWDSASSTWRGKKDDGSKIERLSGAVNGDNNGEYWKVTSQDGTQYFFGRNRPADWSAGQDETDSVLTVPVYGDDANEPCHNADGITSSRCAQGWRWNLDHIIDSDGNTVTYFYGRETNHYTPTFYNGWGSGEATPYHSGGYLKRIDYGQRTNHVYDTPASARVVFTVADRTDYPDDRLCAANTDCGDENVSPTFFDRKRLTTITTQLRNGSGYDAVDSWSFEQSYLQGLWLESITQTGHVGGTLAMPPITFVGTLMDNRVVSASPDNGGTGVDHLPQYKRARVTAIDNGTGGVTSISYAAPECAFDANSMPAAKSNTRRCYPVYWTPPGYADPVQDWFHKHVVASVVESDQRGGAVQKITSYAYKGGAAWRYAEDDGLTKDKYRTWSDWRGFATVETTVGDPAAGQPLTRSSVTYLRGMDGNYQGAGQPKQSVSVNDSRSELTVKDADHLAGGVLETRLFNGAFTDTAEVSSTIAQPWSRKTATRTASWGEVEAYMVDTAWEKVRTKKADGTARAVETRYSYDSLGRVVAVDDEGDIATTADDACRHTFYPPLGTTHVPAYAMRQLTVARDCDDAASTEPNLVAGQVITDVKSRYDGQAYGLAPIRGNVTAIESLSGVSAGKTATVTTTTTSYDSYGRPIAVTHVGDPATSADDRTTTTAYQHNTNGQLTSTTITTPKVNVAGTLTGLATTTTFDPARGSPLKVVDANNNVAEAEFDPLGRMTASWLPGRDKATYPTTPSARNTYTVPAANSSTPVSIKTETIRTASGSGPDATATYATSIQLLDGLMRTRQSQAEADSGRRLVTESFYDSRGLAFKANAAYLATGAPAGTLAAIADNAAPAQTVTLFDGVERPIASILYTAGAEKWRTTTAYAGSEITTVTPPTGAFPTATVIDARGRTVEMRQYLSTTLPATYDSTKYSYDAADRQNIVTGPDGATWTDEFDERGRISRRHDPDKGTVSFTYTPFDEVATTTDARGITLTTSYDALGRKLDLKQGTTLLAAWTYDTKAKGQPSSSTRYLGGNAYVSEVTGYDERYRPYGTKITIPAVEGKLAGSYVTSQSYNLNGSLDTTAYPAAGDLPAEYVTTYYDALGRPEWNTGISTYIADTTYTGHNEIAQLTYGARTGKFVWQTFEYEPGTHRLKRAMVDRETVANNDADVTYTHNNAGALTAITDAAPGKPADRQCFTYDYLQRLTAAWTVTGATSCATAPVKANIGGPAPYWHTYAYNKGGSRTTETLKAIGSATTDTVRTYTPSAPLGSSGKTSPHALAKVAQTGPGARTDTFTYDNAGNTTKRVLGTTTQTLDWDAEGHLAKVAEGTKVTEYLYDADGNRLLRRDPTATTLYLPGQELALNKTSQVLTCTRYYTHAGQTVAVRTATGLDFVLADHHGTGQLQIDATDQSLAQTRSLPFGGVRGTNVGIWTGEKGFVGGTRDTSTGLTHLGAREYDPATGRFISVDPILDLSNPQQLHGYTYAGNNPINYADPSGLNYYTNNACADDCYGKYDEYISPSKKNKKGKYKQTKGATHNSDGTGTTSSGKHYGKKRNGKPYRGEEYEPGSKFAKRGHVWESGSGDAPKKDKKKDDPTPPALVVAPKTPVKPVGPLGTGATNVTSGLNVWSILRIGSPLLMLLSLCGDTPGAAGCQDSSATTTDEDSPYQLYRAPAKGNRWSEAAGLNPANHPDTGVPGYEGTAYLGDSEEVAQKYAAIGTHEDGYHEYTMKPGFLRAFPPGRYMRTHDNRPDQYQWLIPRNEIPRFNSYIGGVRWINYYQDDLGNGYKW</sequence>
<evidence type="ECO:0000256" key="1">
    <source>
        <dbReference type="ARBA" id="ARBA00022737"/>
    </source>
</evidence>
<name>A0A7W0CVB6_9ACTN</name>
<feature type="compositionally biased region" description="Basic and acidic residues" evidence="2">
    <location>
        <begin position="27"/>
        <end position="39"/>
    </location>
</feature>
<dbReference type="InterPro" id="IPR050708">
    <property type="entry name" value="T6SS_VgrG/RHS"/>
</dbReference>
<gene>
    <name evidence="4" type="ORF">HNR30_009200</name>
</gene>
<feature type="compositionally biased region" description="Basic residues" evidence="2">
    <location>
        <begin position="1901"/>
        <end position="1910"/>
    </location>
</feature>
<evidence type="ECO:0000256" key="2">
    <source>
        <dbReference type="SAM" id="MobiDB-lite"/>
    </source>
</evidence>
<dbReference type="PANTHER" id="PTHR32305">
    <property type="match status" value="1"/>
</dbReference>
<dbReference type="Gene3D" id="2.180.10.10">
    <property type="entry name" value="RHS repeat-associated core"/>
    <property type="match status" value="2"/>
</dbReference>
<feature type="compositionally biased region" description="Polar residues" evidence="2">
    <location>
        <begin position="1913"/>
        <end position="1927"/>
    </location>
</feature>
<evidence type="ECO:0000259" key="3">
    <source>
        <dbReference type="Pfam" id="PF25023"/>
    </source>
</evidence>
<protein>
    <submittedName>
        <fullName evidence="4">RHS repeat-associated protein</fullName>
    </submittedName>
</protein>
<dbReference type="PANTHER" id="PTHR32305:SF17">
    <property type="entry name" value="TRNA NUCLEASE WAPA"/>
    <property type="match status" value="1"/>
</dbReference>
<dbReference type="Pfam" id="PF25023">
    <property type="entry name" value="TEN_YD-shell"/>
    <property type="match status" value="1"/>
</dbReference>
<keyword evidence="1" id="KW-0677">Repeat</keyword>
<feature type="domain" description="Teneurin-like YD-shell" evidence="3">
    <location>
        <begin position="1671"/>
        <end position="1869"/>
    </location>
</feature>
<dbReference type="InterPro" id="IPR056823">
    <property type="entry name" value="TEN-like_YD-shell"/>
</dbReference>
<organism evidence="4 5">
    <name type="scientific">Nonomuraea soli</name>
    <dbReference type="NCBI Taxonomy" id="1032476"/>
    <lineage>
        <taxon>Bacteria</taxon>
        <taxon>Bacillati</taxon>
        <taxon>Actinomycetota</taxon>
        <taxon>Actinomycetes</taxon>
        <taxon>Streptosporangiales</taxon>
        <taxon>Streptosporangiaceae</taxon>
        <taxon>Nonomuraea</taxon>
    </lineage>
</organism>
<dbReference type="NCBIfam" id="TIGR03696">
    <property type="entry name" value="Rhs_assc_core"/>
    <property type="match status" value="1"/>
</dbReference>
<accession>A0A7W0CVB6</accession>
<dbReference type="Proteomes" id="UP000530928">
    <property type="component" value="Unassembled WGS sequence"/>
</dbReference>
<comment type="caution">
    <text evidence="4">The sequence shown here is derived from an EMBL/GenBank/DDBJ whole genome shotgun (WGS) entry which is preliminary data.</text>
</comment>